<dbReference type="GO" id="GO:0005840">
    <property type="term" value="C:ribosome"/>
    <property type="evidence" value="ECO:0007669"/>
    <property type="project" value="UniProtKB-KW"/>
</dbReference>
<evidence type="ECO:0000256" key="4">
    <source>
        <dbReference type="ARBA" id="ARBA00035206"/>
    </source>
</evidence>
<evidence type="ECO:0000256" key="5">
    <source>
        <dbReference type="HAMAP-Rule" id="MF_01326"/>
    </source>
</evidence>
<name>A0A1F4VRC9_UNCKA</name>
<comment type="similarity">
    <text evidence="1 5">Belongs to the universal ribosomal protein uL24 family.</text>
</comment>
<dbReference type="Proteomes" id="UP000178964">
    <property type="component" value="Unassembled WGS sequence"/>
</dbReference>
<reference evidence="7 8" key="1">
    <citation type="journal article" date="2016" name="Nat. Commun.">
        <title>Thousands of microbial genomes shed light on interconnected biogeochemical processes in an aquifer system.</title>
        <authorList>
            <person name="Anantharaman K."/>
            <person name="Brown C.T."/>
            <person name="Hug L.A."/>
            <person name="Sharon I."/>
            <person name="Castelle C.J."/>
            <person name="Probst A.J."/>
            <person name="Thomas B.C."/>
            <person name="Singh A."/>
            <person name="Wilkins M.J."/>
            <person name="Karaoz U."/>
            <person name="Brodie E.L."/>
            <person name="Williams K.H."/>
            <person name="Hubbard S.S."/>
            <person name="Banfield J.F."/>
        </authorList>
    </citation>
    <scope>NUCLEOTIDE SEQUENCE [LARGE SCALE GENOMIC DNA]</scope>
</reference>
<dbReference type="InterPro" id="IPR003256">
    <property type="entry name" value="Ribosomal_uL24"/>
</dbReference>
<dbReference type="GO" id="GO:0006412">
    <property type="term" value="P:translation"/>
    <property type="evidence" value="ECO:0007669"/>
    <property type="project" value="UniProtKB-UniRule"/>
</dbReference>
<dbReference type="STRING" id="1802627.A3A70_01160"/>
<evidence type="ECO:0000259" key="6">
    <source>
        <dbReference type="Pfam" id="PF17136"/>
    </source>
</evidence>
<evidence type="ECO:0000256" key="2">
    <source>
        <dbReference type="ARBA" id="ARBA00022980"/>
    </source>
</evidence>
<keyword evidence="5" id="KW-0699">rRNA-binding</keyword>
<dbReference type="InterPro" id="IPR057264">
    <property type="entry name" value="Ribosomal_uL24_C"/>
</dbReference>
<keyword evidence="3 5" id="KW-0687">Ribonucleoprotein</keyword>
<dbReference type="PANTHER" id="PTHR12903">
    <property type="entry name" value="MITOCHONDRIAL RIBOSOMAL PROTEIN L24"/>
    <property type="match status" value="1"/>
</dbReference>
<evidence type="ECO:0000313" key="7">
    <source>
        <dbReference type="EMBL" id="OGC59766.1"/>
    </source>
</evidence>
<sequence length="107" mass="11491">MKILKGDDILVTKGKDRGKKGSVAKVFPATGKVLVTGINMVTKHVKPAQGVVGGIIQMEKPISVANVTLLCPKNSKPTRVGYKLMGDSKVRVAKVSGEFFKAREIKK</sequence>
<comment type="function">
    <text evidence="5">One of two assembly initiator proteins, it binds directly to the 5'-end of the 23S rRNA, where it nucleates assembly of the 50S subunit.</text>
</comment>
<dbReference type="InterPro" id="IPR014722">
    <property type="entry name" value="Rib_uL2_dom2"/>
</dbReference>
<dbReference type="Gene3D" id="2.30.30.30">
    <property type="match status" value="1"/>
</dbReference>
<proteinExistence type="inferred from homology"/>
<evidence type="ECO:0000256" key="1">
    <source>
        <dbReference type="ARBA" id="ARBA00010618"/>
    </source>
</evidence>
<dbReference type="HAMAP" id="MF_01326_B">
    <property type="entry name" value="Ribosomal_uL24_B"/>
    <property type="match status" value="1"/>
</dbReference>
<dbReference type="GO" id="GO:0003735">
    <property type="term" value="F:structural constituent of ribosome"/>
    <property type="evidence" value="ECO:0007669"/>
    <property type="project" value="InterPro"/>
</dbReference>
<dbReference type="GO" id="GO:0019843">
    <property type="term" value="F:rRNA binding"/>
    <property type="evidence" value="ECO:0007669"/>
    <property type="project" value="UniProtKB-UniRule"/>
</dbReference>
<evidence type="ECO:0000313" key="8">
    <source>
        <dbReference type="Proteomes" id="UP000178964"/>
    </source>
</evidence>
<organism evidence="7 8">
    <name type="scientific">candidate division WWE3 bacterium RIFCSPLOWO2_01_FULL_42_11</name>
    <dbReference type="NCBI Taxonomy" id="1802627"/>
    <lineage>
        <taxon>Bacteria</taxon>
        <taxon>Katanobacteria</taxon>
    </lineage>
</organism>
<gene>
    <name evidence="5" type="primary">rplX</name>
    <name evidence="7" type="ORF">A3A70_01160</name>
</gene>
<dbReference type="AlphaFoldDB" id="A0A1F4VRC9"/>
<comment type="subunit">
    <text evidence="5">Part of the 50S ribosomal subunit.</text>
</comment>
<protein>
    <recommendedName>
        <fullName evidence="4 5">Large ribosomal subunit protein uL24</fullName>
    </recommendedName>
</protein>
<dbReference type="Pfam" id="PF17136">
    <property type="entry name" value="ribosomal_L24"/>
    <property type="match status" value="1"/>
</dbReference>
<keyword evidence="2 5" id="KW-0689">Ribosomal protein</keyword>
<dbReference type="GO" id="GO:1990904">
    <property type="term" value="C:ribonucleoprotein complex"/>
    <property type="evidence" value="ECO:0007669"/>
    <property type="project" value="UniProtKB-KW"/>
</dbReference>
<feature type="domain" description="Large ribosomal subunit protein uL24 C-terminal" evidence="6">
    <location>
        <begin position="38"/>
        <end position="98"/>
    </location>
</feature>
<dbReference type="InterPro" id="IPR041988">
    <property type="entry name" value="Ribosomal_uL24_KOW"/>
</dbReference>
<dbReference type="NCBIfam" id="TIGR01079">
    <property type="entry name" value="rplX_bact"/>
    <property type="match status" value="1"/>
</dbReference>
<keyword evidence="5" id="KW-0694">RNA-binding</keyword>
<comment type="caution">
    <text evidence="7">The sequence shown here is derived from an EMBL/GenBank/DDBJ whole genome shotgun (WGS) entry which is preliminary data.</text>
</comment>
<dbReference type="EMBL" id="MEVK01000008">
    <property type="protein sequence ID" value="OGC59766.1"/>
    <property type="molecule type" value="Genomic_DNA"/>
</dbReference>
<dbReference type="SUPFAM" id="SSF50104">
    <property type="entry name" value="Translation proteins SH3-like domain"/>
    <property type="match status" value="1"/>
</dbReference>
<dbReference type="CDD" id="cd06089">
    <property type="entry name" value="KOW_RPL26"/>
    <property type="match status" value="1"/>
</dbReference>
<comment type="function">
    <text evidence="5">One of the proteins that surrounds the polypeptide exit tunnel on the outside of the subunit.</text>
</comment>
<dbReference type="InterPro" id="IPR008991">
    <property type="entry name" value="Translation_prot_SH3-like_sf"/>
</dbReference>
<evidence type="ECO:0000256" key="3">
    <source>
        <dbReference type="ARBA" id="ARBA00023274"/>
    </source>
</evidence>
<accession>A0A1F4VRC9</accession>